<dbReference type="EMBL" id="CAJGYM010000011">
    <property type="protein sequence ID" value="CAD6189644.1"/>
    <property type="molecule type" value="Genomic_DNA"/>
</dbReference>
<accession>A0A8S1H3D3</accession>
<proteinExistence type="predicted"/>
<dbReference type="InterPro" id="IPR032675">
    <property type="entry name" value="LRR_dom_sf"/>
</dbReference>
<dbReference type="Proteomes" id="UP000835052">
    <property type="component" value="Unassembled WGS sequence"/>
</dbReference>
<evidence type="ECO:0000313" key="2">
    <source>
        <dbReference type="Proteomes" id="UP000835052"/>
    </source>
</evidence>
<evidence type="ECO:0000313" key="1">
    <source>
        <dbReference type="EMBL" id="CAD6189644.1"/>
    </source>
</evidence>
<dbReference type="Gene3D" id="3.80.10.10">
    <property type="entry name" value="Ribonuclease Inhibitor"/>
    <property type="match status" value="1"/>
</dbReference>
<protein>
    <submittedName>
        <fullName evidence="1">Uncharacterized protein</fullName>
    </submittedName>
</protein>
<reference evidence="1" key="1">
    <citation type="submission" date="2020-10" db="EMBL/GenBank/DDBJ databases">
        <authorList>
            <person name="Kikuchi T."/>
        </authorList>
    </citation>
    <scope>NUCLEOTIDE SEQUENCE</scope>
    <source>
        <strain evidence="1">NKZ352</strain>
    </source>
</reference>
<comment type="caution">
    <text evidence="1">The sequence shown here is derived from an EMBL/GenBank/DDBJ whole genome shotgun (WGS) entry which is preliminary data.</text>
</comment>
<keyword evidence="2" id="KW-1185">Reference proteome</keyword>
<name>A0A8S1H3D3_9PELO</name>
<organism evidence="1 2">
    <name type="scientific">Caenorhabditis auriculariae</name>
    <dbReference type="NCBI Taxonomy" id="2777116"/>
    <lineage>
        <taxon>Eukaryota</taxon>
        <taxon>Metazoa</taxon>
        <taxon>Ecdysozoa</taxon>
        <taxon>Nematoda</taxon>
        <taxon>Chromadorea</taxon>
        <taxon>Rhabditida</taxon>
        <taxon>Rhabditina</taxon>
        <taxon>Rhabditomorpha</taxon>
        <taxon>Rhabditoidea</taxon>
        <taxon>Rhabditidae</taxon>
        <taxon>Peloderinae</taxon>
        <taxon>Caenorhabditis</taxon>
    </lineage>
</organism>
<dbReference type="SUPFAM" id="SSF52047">
    <property type="entry name" value="RNI-like"/>
    <property type="match status" value="1"/>
</dbReference>
<dbReference type="OrthoDB" id="5836137at2759"/>
<dbReference type="AlphaFoldDB" id="A0A8S1H3D3"/>
<sequence length="420" mass="49367">MSESSPQMMITKDLLVWINESLPNLDQIELRQCFFDIGALEYLISTECGFQHRYRSLLMEGVWARNDRVENRVPELSRALVGNRVRKLELWAFSPRFAAGPIRDLLLEQKRSLDVVNLNFNNNDDVREGLKLVEDLNKQCNSMELRFLERNQENPIAFRIGKCRIDRSKLTGLHINTSCKFRQNLEDMGQLLQELPHMTELLELKLTGRWSRPSLTEIMAKAVVQLKKLKIFWLTSDQKVVEELNYMVANLPISLEEINFDEISIRPESFIAASKKGLSPKKLSLTRNRYKQAAKFLDLVPTYFPLLEELRTDCLGSVTFLRRMSAMRNLSILEFTTKEFVTAALERELRLVFHYVKCERLYYRWNVTRLFLKYRTSSDFGIFDRNEREKHEKRLNELFSQTVHPPCRVKDDWHSSSSSN</sequence>
<gene>
    <name evidence="1" type="ORF">CAUJ_LOCUS5563</name>
</gene>